<dbReference type="SUPFAM" id="SSF52047">
    <property type="entry name" value="RNI-like"/>
    <property type="match status" value="1"/>
</dbReference>
<reference evidence="2 3" key="1">
    <citation type="submission" date="2024-01" db="EMBL/GenBank/DDBJ databases">
        <title>The genome of the rayed Mediterranean limpet Patella caerulea (Linnaeus, 1758).</title>
        <authorList>
            <person name="Anh-Thu Weber A."/>
            <person name="Halstead-Nussloch G."/>
        </authorList>
    </citation>
    <scope>NUCLEOTIDE SEQUENCE [LARGE SCALE GENOMIC DNA]</scope>
    <source>
        <strain evidence="2">AATW-2023a</strain>
        <tissue evidence="2">Whole specimen</tissue>
    </source>
</reference>
<feature type="domain" description="F-box" evidence="1">
    <location>
        <begin position="41"/>
        <end position="82"/>
    </location>
</feature>
<protein>
    <recommendedName>
        <fullName evidence="1">F-box domain-containing protein</fullName>
    </recommendedName>
</protein>
<dbReference type="InterPro" id="IPR032675">
    <property type="entry name" value="LRR_dom_sf"/>
</dbReference>
<sequence length="481" mass="55670">MKMDFKTYVLHASHFFSETEWRERIRSIDEEDDGDDNWGSNLPQILLEDIFALLVPKHRHEASQVCRTWYQAFYAPRVWGTFVLMQTTLTKRRFNLYKGYQRELCPRKTQVCLHRVGSLFKKIIITPLSDFYNLYEFLRVLTAFLDCPEEYRMPLLHTFDFTFACESRGMTGVIVHGTGGKILQILKSLLSNMHSLKHVKLNQLLLDAEEVQGLLEAIALNCSESLLTLELLNCSKVPLPMTDISQFSNLKTLTITPQHLDEEMVLLLGGMGLNKLHIVQDAYTCETEALSYEVWKLVKQMAPAFRVSLSIRGITRKDIIIQPHAPVYSIVFRTPYAKINLDFASNVCEYYKKTLEVFAQEGLPRNHGSRSFVERGDSTFVHLIRQCPSLKTLLIRERISTATLLIIAKEGKNLENLVVRENALIKKMDWPKTAGFSDEFYRFLKKNSRNQEDASREVSKMLGKPWKPLRDEEYKKVSIKL</sequence>
<evidence type="ECO:0000313" key="3">
    <source>
        <dbReference type="Proteomes" id="UP001347796"/>
    </source>
</evidence>
<organism evidence="2 3">
    <name type="scientific">Patella caerulea</name>
    <name type="common">Rayed Mediterranean limpet</name>
    <dbReference type="NCBI Taxonomy" id="87958"/>
    <lineage>
        <taxon>Eukaryota</taxon>
        <taxon>Metazoa</taxon>
        <taxon>Spiralia</taxon>
        <taxon>Lophotrochozoa</taxon>
        <taxon>Mollusca</taxon>
        <taxon>Gastropoda</taxon>
        <taxon>Patellogastropoda</taxon>
        <taxon>Patelloidea</taxon>
        <taxon>Patellidae</taxon>
        <taxon>Patella</taxon>
    </lineage>
</organism>
<dbReference type="Gene3D" id="1.20.1280.50">
    <property type="match status" value="1"/>
</dbReference>
<dbReference type="Gene3D" id="3.80.10.10">
    <property type="entry name" value="Ribonuclease Inhibitor"/>
    <property type="match status" value="1"/>
</dbReference>
<accession>A0AAN8JNF8</accession>
<dbReference type="AlphaFoldDB" id="A0AAN8JNF8"/>
<evidence type="ECO:0000259" key="1">
    <source>
        <dbReference type="Pfam" id="PF12937"/>
    </source>
</evidence>
<dbReference type="Pfam" id="PF12937">
    <property type="entry name" value="F-box-like"/>
    <property type="match status" value="1"/>
</dbReference>
<name>A0AAN8JNF8_PATCE</name>
<dbReference type="InterPro" id="IPR036047">
    <property type="entry name" value="F-box-like_dom_sf"/>
</dbReference>
<gene>
    <name evidence="2" type="ORF">SNE40_012271</name>
</gene>
<comment type="caution">
    <text evidence="2">The sequence shown here is derived from an EMBL/GenBank/DDBJ whole genome shotgun (WGS) entry which is preliminary data.</text>
</comment>
<dbReference type="Proteomes" id="UP001347796">
    <property type="component" value="Unassembled WGS sequence"/>
</dbReference>
<dbReference type="InterPro" id="IPR001810">
    <property type="entry name" value="F-box_dom"/>
</dbReference>
<dbReference type="SUPFAM" id="SSF81383">
    <property type="entry name" value="F-box domain"/>
    <property type="match status" value="1"/>
</dbReference>
<dbReference type="PANTHER" id="PTHR20872:SF1">
    <property type="entry name" value="F-BOX DOMAIN-CONTAINING PROTEIN"/>
    <property type="match status" value="1"/>
</dbReference>
<evidence type="ECO:0000313" key="2">
    <source>
        <dbReference type="EMBL" id="KAK6180052.1"/>
    </source>
</evidence>
<dbReference type="PANTHER" id="PTHR20872">
    <property type="match status" value="1"/>
</dbReference>
<keyword evidence="3" id="KW-1185">Reference proteome</keyword>
<dbReference type="EMBL" id="JAZGQO010000008">
    <property type="protein sequence ID" value="KAK6180052.1"/>
    <property type="molecule type" value="Genomic_DNA"/>
</dbReference>
<proteinExistence type="predicted"/>